<dbReference type="GeneID" id="24259107"/>
<evidence type="ECO:0000313" key="2">
    <source>
        <dbReference type="EMBL" id="CDN46839.1"/>
    </source>
</evidence>
<dbReference type="KEGG" id="ngg:RG540_CH06490"/>
<dbReference type="InterPro" id="IPR006429">
    <property type="entry name" value="Phage_lambda_portal"/>
</dbReference>
<protein>
    <submittedName>
        <fullName evidence="2">Phage portal protein, lambda family</fullName>
    </submittedName>
</protein>
<evidence type="ECO:0000313" key="3">
    <source>
        <dbReference type="Proteomes" id="UP000028181"/>
    </source>
</evidence>
<organism evidence="2 3">
    <name type="scientific">Neorhizobium galegae bv. orientalis str. HAMBI 540</name>
    <dbReference type="NCBI Taxonomy" id="1028800"/>
    <lineage>
        <taxon>Bacteria</taxon>
        <taxon>Pseudomonadati</taxon>
        <taxon>Pseudomonadota</taxon>
        <taxon>Alphaproteobacteria</taxon>
        <taxon>Hyphomicrobiales</taxon>
        <taxon>Rhizobiaceae</taxon>
        <taxon>Rhizobium/Agrobacterium group</taxon>
        <taxon>Neorhizobium</taxon>
    </lineage>
</organism>
<dbReference type="RefSeq" id="WP_038584457.1">
    <property type="nucleotide sequence ID" value="NZ_HG938353.1"/>
</dbReference>
<dbReference type="eggNOG" id="COG5511">
    <property type="taxonomic scope" value="Bacteria"/>
</dbReference>
<name>A0A068SLY6_NEOGA</name>
<dbReference type="OrthoDB" id="9770450at2"/>
<keyword evidence="3" id="KW-1185">Reference proteome</keyword>
<proteinExistence type="predicted"/>
<dbReference type="Proteomes" id="UP000028181">
    <property type="component" value="Chromosome I"/>
</dbReference>
<dbReference type="GO" id="GO:0005198">
    <property type="term" value="F:structural molecule activity"/>
    <property type="evidence" value="ECO:0007669"/>
    <property type="project" value="InterPro"/>
</dbReference>
<reference evidence="3" key="1">
    <citation type="journal article" date="2014" name="BMC Genomics">
        <title>Genome sequencing of two Neorhizobium galegae strains reveals a noeT gene responsible for the unusual acetylation of the nodulation factors.</title>
        <authorList>
            <person name="Osterman J."/>
            <person name="Marsh J."/>
            <person name="Laine P.K."/>
            <person name="Zeng Z."/>
            <person name="Alatalo E."/>
            <person name="Sullivan J.T."/>
            <person name="Young J.P."/>
            <person name="Thomas-Oates J."/>
            <person name="Paulin L."/>
            <person name="Lindstrom K."/>
        </authorList>
    </citation>
    <scope>NUCLEOTIDE SEQUENCE [LARGE SCALE GENOMIC DNA]</scope>
    <source>
        <strain evidence="3">HAMBI 540</strain>
    </source>
</reference>
<dbReference type="PATRIC" id="fig|1028800.3.peg.658"/>
<dbReference type="GO" id="GO:0019068">
    <property type="term" value="P:virion assembly"/>
    <property type="evidence" value="ECO:0007669"/>
    <property type="project" value="InterPro"/>
</dbReference>
<feature type="region of interest" description="Disordered" evidence="1">
    <location>
        <begin position="555"/>
        <end position="576"/>
    </location>
</feature>
<dbReference type="AlphaFoldDB" id="A0A068SLY6"/>
<dbReference type="HOGENOM" id="CLU_473136_0_0_5"/>
<accession>A0A068SLY6</accession>
<sequence>MAQIAIHSPKSKGTRNLVVGLARAAAGGINSLFEAAYKTYHTAATSSDKFEIPQDIGPNQANGEIPLLRSRSRQAKENSSHYKQGITQLVTNTAAIMPIINDTALQLIWDRFGHDIDIRGILKFDTLLAQAAEAFFTDGEVFLVILDTSHKNYPSRSGLDFKIAVWEADHCQIGWSRQLTNGNYVRDGIEFDDMHRVVAYWLYTSHPRDWVSNIPGQRFEPIRFEAEHVMHIYKPSRPGSNRGAPFGSAALPTLELVRRYMLNEVEKKAVQSKHTIFYIAPDLEDGGGWETEDGSVPIELENPPSGGAMTLPPGHDVKFADMPPTDSNFGLYIRAAMNEVAIAFGMSIEMLTYELGDVNERAMRIQLLVMKKLFELIGYGFLVPALERIFRHLVQRAYILGLWEPTSGTQLDEHMSPEWMMQPTEHIYPEQEVDAMTKMVNSGFISRPQAIASLGYNAKQVDRLNRSDYDQAKTAGTNYAVYNGWQAQPLPVSADGTQGPPLNIDAIGQAIRAGLFTSTMEDEIFIRQSLGMPEMSDSARQQWLDHPYRQPITLKEDDDAQSSFAPDLFGAADAAD</sequence>
<dbReference type="EMBL" id="HG938353">
    <property type="protein sequence ID" value="CDN46839.1"/>
    <property type="molecule type" value="Genomic_DNA"/>
</dbReference>
<gene>
    <name evidence="2" type="ORF">RG540_CH06490</name>
</gene>
<evidence type="ECO:0000256" key="1">
    <source>
        <dbReference type="SAM" id="MobiDB-lite"/>
    </source>
</evidence>
<dbReference type="Pfam" id="PF05136">
    <property type="entry name" value="Phage_portal_2"/>
    <property type="match status" value="1"/>
</dbReference>